<evidence type="ECO:0000256" key="2">
    <source>
        <dbReference type="ARBA" id="ARBA00007441"/>
    </source>
</evidence>
<evidence type="ECO:0000256" key="1">
    <source>
        <dbReference type="ARBA" id="ARBA00001933"/>
    </source>
</evidence>
<dbReference type="SUPFAM" id="SSF53383">
    <property type="entry name" value="PLP-dependent transferases"/>
    <property type="match status" value="1"/>
</dbReference>
<dbReference type="PANTHER" id="PTHR43807">
    <property type="entry name" value="FI04487P"/>
    <property type="match status" value="1"/>
</dbReference>
<dbReference type="FunFam" id="3.40.640.10:FF:000024">
    <property type="entry name" value="Kynurenine--oxoglutarate transaminase 3"/>
    <property type="match status" value="1"/>
</dbReference>
<organism evidence="7">
    <name type="scientific">freshwater metagenome</name>
    <dbReference type="NCBI Taxonomy" id="449393"/>
    <lineage>
        <taxon>unclassified sequences</taxon>
        <taxon>metagenomes</taxon>
        <taxon>ecological metagenomes</taxon>
    </lineage>
</organism>
<evidence type="ECO:0000313" key="7">
    <source>
        <dbReference type="EMBL" id="KGA21700.1"/>
    </source>
</evidence>
<dbReference type="Gene3D" id="3.40.640.10">
    <property type="entry name" value="Type I PLP-dependent aspartate aminotransferase-like (Major domain)"/>
    <property type="match status" value="1"/>
</dbReference>
<dbReference type="NCBIfam" id="NF005855">
    <property type="entry name" value="PRK07777.1"/>
    <property type="match status" value="1"/>
</dbReference>
<comment type="caution">
    <text evidence="7">The sequence shown here is derived from an EMBL/GenBank/DDBJ whole genome shotgun (WGS) entry which is preliminary data.</text>
</comment>
<proteinExistence type="inferred from homology"/>
<dbReference type="GO" id="GO:0005737">
    <property type="term" value="C:cytoplasm"/>
    <property type="evidence" value="ECO:0007669"/>
    <property type="project" value="TreeGrafter"/>
</dbReference>
<dbReference type="InterPro" id="IPR004839">
    <property type="entry name" value="Aminotransferase_I/II_large"/>
</dbReference>
<evidence type="ECO:0000259" key="6">
    <source>
        <dbReference type="Pfam" id="PF00155"/>
    </source>
</evidence>
<dbReference type="InterPro" id="IPR015422">
    <property type="entry name" value="PyrdxlP-dep_Trfase_small"/>
</dbReference>
<evidence type="ECO:0000256" key="5">
    <source>
        <dbReference type="ARBA" id="ARBA00022898"/>
    </source>
</evidence>
<evidence type="ECO:0000256" key="4">
    <source>
        <dbReference type="ARBA" id="ARBA00022679"/>
    </source>
</evidence>
<dbReference type="CDD" id="cd00609">
    <property type="entry name" value="AAT_like"/>
    <property type="match status" value="1"/>
</dbReference>
<name>A0A094QBR8_9ZZZZ</name>
<gene>
    <name evidence="7" type="ORF">GM51_0690</name>
</gene>
<dbReference type="PANTHER" id="PTHR43807:SF20">
    <property type="entry name" value="FI04487P"/>
    <property type="match status" value="1"/>
</dbReference>
<keyword evidence="3 7" id="KW-0032">Aminotransferase</keyword>
<comment type="cofactor">
    <cofactor evidence="1">
        <name>pyridoxal 5'-phosphate</name>
        <dbReference type="ChEBI" id="CHEBI:597326"/>
    </cofactor>
</comment>
<protein>
    <submittedName>
        <fullName evidence="7">Aminotransferase</fullName>
    </submittedName>
</protein>
<dbReference type="GO" id="GO:0016212">
    <property type="term" value="F:kynurenine-oxoglutarate transaminase activity"/>
    <property type="evidence" value="ECO:0007669"/>
    <property type="project" value="TreeGrafter"/>
</dbReference>
<feature type="domain" description="Aminotransferase class I/classII large" evidence="6">
    <location>
        <begin position="32"/>
        <end position="356"/>
    </location>
</feature>
<dbReference type="InterPro" id="IPR015421">
    <property type="entry name" value="PyrdxlP-dep_Trfase_major"/>
</dbReference>
<dbReference type="AlphaFoldDB" id="A0A094QBR8"/>
<dbReference type="Gene3D" id="3.90.1150.10">
    <property type="entry name" value="Aspartate Aminotransferase, domain 1"/>
    <property type="match status" value="1"/>
</dbReference>
<sequence>MNAASPLTSRLQGFGASIFAEMTALAVSTGSINLGQGFPDYDGPAEVLQIARDQIAEGNNQYPPGIGMADLRLAVSGHQDRFWGLTYDPTTEILITMGATEALAGALLGILNDGDEVIVFEPLFDTYAGCIALAGAISVPITLRPQESGRYEFDADELQRSITSRTRMILLNSPHNPTGSVFTLEELQTIASIAIEHDLIVISDEVYEHLVFDNKKHIPIATLPGMFQRTITISSGGKSFNTTGWKIGWACAPAPLINATRMAKQLFTFAGGSPFQPAIAAGLRLPDSYFTALAADLQNKRDVLMLALEECGLRPITPEGTYFITADVRGRRADGDGVAFCRELPGQAGIVAIPAAVLYDPRHESEGRHLVRFAFCKELSTIARASEQLRAWA</sequence>
<dbReference type="InterPro" id="IPR051326">
    <property type="entry name" value="Kynurenine-oxoglutarate_AT"/>
</dbReference>
<dbReference type="Pfam" id="PF00155">
    <property type="entry name" value="Aminotran_1_2"/>
    <property type="match status" value="1"/>
</dbReference>
<keyword evidence="4 7" id="KW-0808">Transferase</keyword>
<dbReference type="InterPro" id="IPR015424">
    <property type="entry name" value="PyrdxlP-dep_Trfase"/>
</dbReference>
<keyword evidence="5" id="KW-0663">Pyridoxal phosphate</keyword>
<dbReference type="EMBL" id="JNSL01000002">
    <property type="protein sequence ID" value="KGA21700.1"/>
    <property type="molecule type" value="Genomic_DNA"/>
</dbReference>
<dbReference type="GO" id="GO:0030170">
    <property type="term" value="F:pyridoxal phosphate binding"/>
    <property type="evidence" value="ECO:0007669"/>
    <property type="project" value="InterPro"/>
</dbReference>
<accession>A0A094QBR8</accession>
<reference evidence="7" key="1">
    <citation type="submission" date="2014-06" db="EMBL/GenBank/DDBJ databases">
        <title>Key roles for freshwater Actinobacteria revealed by deep metagenomic sequencing.</title>
        <authorList>
            <person name="Ghai R."/>
            <person name="Mizuno C.M."/>
            <person name="Picazo A."/>
            <person name="Camacho A."/>
            <person name="Rodriguez-Valera F."/>
        </authorList>
    </citation>
    <scope>NUCLEOTIDE SEQUENCE</scope>
</reference>
<evidence type="ECO:0000256" key="3">
    <source>
        <dbReference type="ARBA" id="ARBA00022576"/>
    </source>
</evidence>
<comment type="similarity">
    <text evidence="2">Belongs to the class-I pyridoxal-phosphate-dependent aminotransferase family.</text>
</comment>